<comment type="caution">
    <text evidence="1">The sequence shown here is derived from an EMBL/GenBank/DDBJ whole genome shotgun (WGS) entry which is preliminary data.</text>
</comment>
<dbReference type="AlphaFoldDB" id="A0A839U3N6"/>
<evidence type="ECO:0000313" key="2">
    <source>
        <dbReference type="Proteomes" id="UP000517523"/>
    </source>
</evidence>
<dbReference type="EMBL" id="JACHXJ010000015">
    <property type="protein sequence ID" value="MBB3132268.1"/>
    <property type="molecule type" value="Genomic_DNA"/>
</dbReference>
<reference evidence="1 2" key="1">
    <citation type="submission" date="2020-08" db="EMBL/GenBank/DDBJ databases">
        <title>Genomic Encyclopedia of Type Strains, Phase III (KMG-III): the genomes of soil and plant-associated and newly described type strains.</title>
        <authorList>
            <person name="Whitman W."/>
        </authorList>
    </citation>
    <scope>NUCLEOTIDE SEQUENCE [LARGE SCALE GENOMIC DNA]</scope>
    <source>
        <strain evidence="1 2">CECT 5831</strain>
    </source>
</reference>
<evidence type="ECO:0000313" key="1">
    <source>
        <dbReference type="EMBL" id="MBB3132268.1"/>
    </source>
</evidence>
<accession>A0A839U3N6</accession>
<organism evidence="1 2">
    <name type="scientific">Paenibacillus rhizosphaerae</name>
    <dbReference type="NCBI Taxonomy" id="297318"/>
    <lineage>
        <taxon>Bacteria</taxon>
        <taxon>Bacillati</taxon>
        <taxon>Bacillota</taxon>
        <taxon>Bacilli</taxon>
        <taxon>Bacillales</taxon>
        <taxon>Paenibacillaceae</taxon>
        <taxon>Paenibacillus</taxon>
    </lineage>
</organism>
<protein>
    <submittedName>
        <fullName evidence="1">Uncharacterized protein</fullName>
    </submittedName>
</protein>
<gene>
    <name evidence="1" type="ORF">FHS19_006997</name>
</gene>
<dbReference type="Proteomes" id="UP000517523">
    <property type="component" value="Unassembled WGS sequence"/>
</dbReference>
<sequence>MVENDWSVAYRRNADDQYSRIQLYKTAELLRQAYNELDAILYI</sequence>
<name>A0A839U3N6_9BACL</name>
<proteinExistence type="predicted"/>